<name>A0A1J4KAZ1_9EUKA</name>
<evidence type="ECO:0000256" key="1">
    <source>
        <dbReference type="SAM" id="MobiDB-lite"/>
    </source>
</evidence>
<feature type="compositionally biased region" description="Low complexity" evidence="1">
    <location>
        <begin position="312"/>
        <end position="337"/>
    </location>
</feature>
<dbReference type="VEuPathDB" id="TrichDB:TRFO_23152"/>
<organism evidence="2 3">
    <name type="scientific">Tritrichomonas foetus</name>
    <dbReference type="NCBI Taxonomy" id="1144522"/>
    <lineage>
        <taxon>Eukaryota</taxon>
        <taxon>Metamonada</taxon>
        <taxon>Parabasalia</taxon>
        <taxon>Tritrichomonadida</taxon>
        <taxon>Tritrichomonadidae</taxon>
        <taxon>Tritrichomonas</taxon>
    </lineage>
</organism>
<dbReference type="Gene3D" id="2.130.10.10">
    <property type="entry name" value="YVTN repeat-like/Quinoprotein amine dehydrogenase"/>
    <property type="match status" value="1"/>
</dbReference>
<comment type="caution">
    <text evidence="2">The sequence shown here is derived from an EMBL/GenBank/DDBJ whole genome shotgun (WGS) entry which is preliminary data.</text>
</comment>
<dbReference type="InterPro" id="IPR015943">
    <property type="entry name" value="WD40/YVTN_repeat-like_dom_sf"/>
</dbReference>
<evidence type="ECO:0000313" key="2">
    <source>
        <dbReference type="EMBL" id="OHT08387.1"/>
    </source>
</evidence>
<reference evidence="2" key="1">
    <citation type="submission" date="2016-10" db="EMBL/GenBank/DDBJ databases">
        <authorList>
            <person name="Benchimol M."/>
            <person name="Almeida L.G."/>
            <person name="Vasconcelos A.T."/>
            <person name="Perreira-Neves A."/>
            <person name="Rosa I.A."/>
            <person name="Tasca T."/>
            <person name="Bogo M.R."/>
            <person name="de Souza W."/>
        </authorList>
    </citation>
    <scope>NUCLEOTIDE SEQUENCE [LARGE SCALE GENOMIC DNA]</scope>
    <source>
        <strain evidence="2">K</strain>
    </source>
</reference>
<feature type="compositionally biased region" description="Polar residues" evidence="1">
    <location>
        <begin position="357"/>
        <end position="407"/>
    </location>
</feature>
<accession>A0A1J4KAZ1</accession>
<proteinExistence type="predicted"/>
<dbReference type="GeneID" id="94837692"/>
<feature type="region of interest" description="Disordered" evidence="1">
    <location>
        <begin position="351"/>
        <end position="413"/>
    </location>
</feature>
<gene>
    <name evidence="2" type="ORF">TRFO_23152</name>
</gene>
<dbReference type="OrthoDB" id="1291858at2759"/>
<dbReference type="EMBL" id="MLAK01000669">
    <property type="protein sequence ID" value="OHT08387.1"/>
    <property type="molecule type" value="Genomic_DNA"/>
</dbReference>
<dbReference type="RefSeq" id="XP_068361523.1">
    <property type="nucleotide sequence ID" value="XM_068502988.1"/>
</dbReference>
<sequence length="1097" mass="123497">MVLDAAVPVLVIANDAGRIDIFDVRSRRTIYKFYLKNGDYATSIKWSKFSSSSFFVGSRFGKLYKYEIEVGQIVKFELLWELSFNFQIDHICIEPQFAEMCTIASEMGSLAIIRCINTNNPIASPDVVTLTNKTDRISEIKYYPTSNDFVILVTQSNCLLYSITECHTTTLLNIPNTQRFHILHDSGNITIIVRSDTVELWKFSVNQNRRLSEIPLATSKILGQSEILACDMMGDNVILLTAGYWLTTVEVHNFKLFVTHRIKLLDSKPISYSFNNDSIIFASKDGKVLVTETSNSNFVMQMRFKGQEKKSSISSQSSTEIQEHQQTNQQDQQNQDNQQYARLNLKEYSDTRKKRSFSVSSPFNTTTVPNISPLAQTPSSAEYQSSSTATGENVPSFSTFSPLVQNEGNDDSMPSLLSPYNAGNFNTYNGMNQKPGMSVDAMKRKHIRTRRSILKSCASSTSLSLSPIVPNLPPVTDILDQSIIEKRDDSPLNSGRSNRSSPAGNRAGRRVRNSDLGMISEYSSTDNRLTIEMVQASLNEHIRKRRVSSTTTNDLKDTLLAQIAKENAKPKAQDDNKAKETVYSTSEKAISSSQAVKELPKHNYGNNCSIMWSYQVSDRPLEHIEWISTTRALAWSIGKGKENTIYLIDFKLHRVTRLFDKKAGMIITSVTISENKMFFIVVFNGFVAFLFQNRIVPKQVNSFTFKSTVYGSFIQGCLLFVNSHGVLTVTDKFEKGKSLSELKIIANKALKLRKDHGSITCVLGHKSNLYLGTSTGFLLKVENRTYQVTDVLQMKSSIVEFRLGPRRSFLVSDNKNTVVTITEEGDHTFVPFPVKSAVLSSPTTLLVRRKNANCIEVHQSIGQYTPAYPTVAARCPMMMPPYKWAQSLFSEDIIDTSVCINYGMSYVASLINARRSPNFTFEQITFLRDLIMDSPHLWRQAFRLSIFLRDFDAAHNIIVNVPPTDKDWKISMFKTSLFCDQNESQVQAILFSATNLIHNGFIEDGIDMLLTAGLWVDAVNLLLQLNRLGDAAKIARVYRDEETLNTVSDVADRMLGSSTMFAYALMMMCESGLDDQVIRELENLGQTTQAKVLQLVK</sequence>
<dbReference type="AlphaFoldDB" id="A0A1J4KAZ1"/>
<evidence type="ECO:0000313" key="3">
    <source>
        <dbReference type="Proteomes" id="UP000179807"/>
    </source>
</evidence>
<dbReference type="SUPFAM" id="SSF50978">
    <property type="entry name" value="WD40 repeat-like"/>
    <property type="match status" value="1"/>
</dbReference>
<feature type="region of interest" description="Disordered" evidence="1">
    <location>
        <begin position="485"/>
        <end position="518"/>
    </location>
</feature>
<feature type="region of interest" description="Disordered" evidence="1">
    <location>
        <begin position="309"/>
        <end position="337"/>
    </location>
</feature>
<protein>
    <submittedName>
        <fullName evidence="2">Uncharacterized protein</fullName>
    </submittedName>
</protein>
<dbReference type="Proteomes" id="UP000179807">
    <property type="component" value="Unassembled WGS sequence"/>
</dbReference>
<keyword evidence="3" id="KW-1185">Reference proteome</keyword>
<feature type="compositionally biased region" description="Polar residues" evidence="1">
    <location>
        <begin position="491"/>
        <end position="503"/>
    </location>
</feature>
<dbReference type="InterPro" id="IPR036322">
    <property type="entry name" value="WD40_repeat_dom_sf"/>
</dbReference>